<evidence type="ECO:0000313" key="2">
    <source>
        <dbReference type="EMBL" id="APO72752.1"/>
    </source>
</evidence>
<dbReference type="EMBL" id="CP017105">
    <property type="protein sequence ID" value="APO72752.1"/>
    <property type="molecule type" value="Genomic_DNA"/>
</dbReference>
<sequence length="285" mass="32152">MRLHGRRQIIVADVPRSRHHVRLAVSYARYRCGLCLVSRPSSVHGIDHCHRMTSRLVEYLASEFKLRRISDIAASVGLDETTIPKALRHASRPGWIRACAPRPISWDLQEARYRAGRRQWLGTWATAPSSTSSSPIEPRTSAGGLKRSRTSSISEAAVELLARSGFAAFKKTDPYFFYQRQAVGMIGKISPQSIVDVNPFLGHALGARRAYQRVWQARHPLLAAAALHQLLINLPKVVRRSCPDIVRTISRFVPSWQIPLTSQDCPDTRRHVRCLRKRRQAGDSL</sequence>
<dbReference type="Proteomes" id="UP000184749">
    <property type="component" value="Plasmid pRgalIE4872d"/>
</dbReference>
<evidence type="ECO:0000256" key="1">
    <source>
        <dbReference type="SAM" id="MobiDB-lite"/>
    </source>
</evidence>
<proteinExistence type="predicted"/>
<name>A0A1L5NXV3_9HYPH</name>
<keyword evidence="2" id="KW-0614">Plasmid</keyword>
<accession>A0A1L5NXV3</accession>
<reference evidence="2 3" key="1">
    <citation type="submission" date="2016-09" db="EMBL/GenBank/DDBJ databases">
        <title>The complete genome sequences of Rhizobium gallicum, symbiovars gallicum and phaseoli, symbionts associated to common bean (Phaseolus vulgaris).</title>
        <authorList>
            <person name="Bustos P."/>
            <person name="Santamaria R.I."/>
            <person name="Perez-Carrascal O.M."/>
            <person name="Juarez S."/>
            <person name="Lozano L."/>
            <person name="Martinez-Flores I."/>
            <person name="Martinez-Romero E."/>
            <person name="Cevallos M."/>
            <person name="Romero D."/>
            <person name="Davila G."/>
            <person name="Gonzalez V."/>
        </authorList>
    </citation>
    <scope>NUCLEOTIDE SEQUENCE [LARGE SCALE GENOMIC DNA]</scope>
    <source>
        <strain evidence="2 3">IE4872</strain>
        <plasmid evidence="3">prgalie4872d</plasmid>
    </source>
</reference>
<dbReference type="AlphaFoldDB" id="A0A1L5NXV3"/>
<feature type="compositionally biased region" description="Low complexity" evidence="1">
    <location>
        <begin position="125"/>
        <end position="135"/>
    </location>
</feature>
<feature type="region of interest" description="Disordered" evidence="1">
    <location>
        <begin position="125"/>
        <end position="148"/>
    </location>
</feature>
<organism evidence="2 3">
    <name type="scientific">Rhizobium gallicum</name>
    <dbReference type="NCBI Taxonomy" id="56730"/>
    <lineage>
        <taxon>Bacteria</taxon>
        <taxon>Pseudomonadati</taxon>
        <taxon>Pseudomonadota</taxon>
        <taxon>Alphaproteobacteria</taxon>
        <taxon>Hyphomicrobiales</taxon>
        <taxon>Rhizobiaceae</taxon>
        <taxon>Rhizobium/Agrobacterium group</taxon>
        <taxon>Rhizobium</taxon>
    </lineage>
</organism>
<geneLocation type="plasmid" evidence="3">
    <name>prgalie4872d</name>
</geneLocation>
<protein>
    <submittedName>
        <fullName evidence="2">Uncharacterized protein</fullName>
    </submittedName>
</protein>
<evidence type="ECO:0000313" key="3">
    <source>
        <dbReference type="Proteomes" id="UP000184749"/>
    </source>
</evidence>
<gene>
    <name evidence="2" type="ORF">IE4872_PD02241</name>
</gene>